<dbReference type="EMBL" id="LR796944">
    <property type="protein sequence ID" value="CAB4176318.1"/>
    <property type="molecule type" value="Genomic_DNA"/>
</dbReference>
<dbReference type="EMBL" id="LR796815">
    <property type="protein sequence ID" value="CAB4167637.1"/>
    <property type="molecule type" value="Genomic_DNA"/>
</dbReference>
<evidence type="ECO:0000313" key="3">
    <source>
        <dbReference type="EMBL" id="CAB4176318.1"/>
    </source>
</evidence>
<name>A0A6J5Q476_9CAUD</name>
<reference evidence="3" key="1">
    <citation type="submission" date="2020-05" db="EMBL/GenBank/DDBJ databases">
        <authorList>
            <person name="Chiriac C."/>
            <person name="Salcher M."/>
            <person name="Ghai R."/>
            <person name="Kavagutti S V."/>
        </authorList>
    </citation>
    <scope>NUCLEOTIDE SEQUENCE</scope>
</reference>
<gene>
    <name evidence="4" type="ORF">UFOVP1666_79</name>
    <name evidence="1" type="ORF">UFOVP867_34</name>
    <name evidence="2" type="ORF">UFOVP913_164</name>
    <name evidence="3" type="ORF">UFOVP993_20</name>
</gene>
<accession>A0A6J5Q476</accession>
<evidence type="ECO:0000313" key="1">
    <source>
        <dbReference type="EMBL" id="CAB4167637.1"/>
    </source>
</evidence>
<evidence type="ECO:0000313" key="2">
    <source>
        <dbReference type="EMBL" id="CAB4171005.1"/>
    </source>
</evidence>
<evidence type="ECO:0000313" key="4">
    <source>
        <dbReference type="EMBL" id="CAB4223036.1"/>
    </source>
</evidence>
<organism evidence="3">
    <name type="scientific">uncultured Caudovirales phage</name>
    <dbReference type="NCBI Taxonomy" id="2100421"/>
    <lineage>
        <taxon>Viruses</taxon>
        <taxon>Duplodnaviria</taxon>
        <taxon>Heunggongvirae</taxon>
        <taxon>Uroviricota</taxon>
        <taxon>Caudoviricetes</taxon>
        <taxon>Peduoviridae</taxon>
        <taxon>Maltschvirus</taxon>
        <taxon>Maltschvirus maltsch</taxon>
    </lineage>
</organism>
<dbReference type="EMBL" id="LR796858">
    <property type="protein sequence ID" value="CAB4171005.1"/>
    <property type="molecule type" value="Genomic_DNA"/>
</dbReference>
<protein>
    <submittedName>
        <fullName evidence="3">Uncharacterized protein</fullName>
    </submittedName>
</protein>
<sequence>MSINFNNITSIITTPKLELSGSSSGSVKVSPAAVSGSTILTLPTGTGTLISTTGGVTPGASGNVLTSNGTAWISGRARASLVINTVVTTNHYPTFVSTTSGDVTALNISNTKLFYKPSTGELQTTSLILNGSSSGTITLTAPSISGSTALYFPANSGNVETSNDDQTQLYTAYTTGGTSTAYTLTPNPAISSYVTGTRFCVTFHVTAGPYPTINISGLGAKNLMCYNNGAKTFVSADVAPTGWISDCFYDGTDFVMINIVARSFNQKAIFGFGYATTNITNLVTNTGVVANDVTGVGTSRYWLAASSYGGDKAIFGYGTPGSSLTNLVSNTGVVATDTAGVGTSRYQLAASSYGGDKAIFGYGTGGTTNITNLVSNTGVVANNSTGVGTARYGLAAASYGLDKAIFGYGTTGTNVSLTNIVSNTGVVSLDILGIGTTRYNLAAATYGLDKAIFGYGTTGSNVSLTNLVSNTGIVSLDIAGVGTARNGLAASTYGGDKAIFGYGQSAGGKTNLVTNTGIVSTDYTGVGTDRYGLAAAGFGI</sequence>
<dbReference type="EMBL" id="LR797534">
    <property type="protein sequence ID" value="CAB4223036.1"/>
    <property type="molecule type" value="Genomic_DNA"/>
</dbReference>
<proteinExistence type="predicted"/>